<accession>A0A1M6UNE6</accession>
<dbReference type="OrthoDB" id="68731at2"/>
<reference evidence="2" key="1">
    <citation type="submission" date="2016-11" db="EMBL/GenBank/DDBJ databases">
        <authorList>
            <person name="Varghese N."/>
            <person name="Submissions S."/>
        </authorList>
    </citation>
    <scope>NUCLEOTIDE SEQUENCE [LARGE SCALE GENOMIC DNA]</scope>
    <source>
        <strain evidence="2">USBA-503</strain>
    </source>
</reference>
<organism evidence="1 2">
    <name type="scientific">Alicyclobacillus tolerans</name>
    <dbReference type="NCBI Taxonomy" id="90970"/>
    <lineage>
        <taxon>Bacteria</taxon>
        <taxon>Bacillati</taxon>
        <taxon>Bacillota</taxon>
        <taxon>Bacilli</taxon>
        <taxon>Bacillales</taxon>
        <taxon>Alicyclobacillaceae</taxon>
        <taxon>Alicyclobacillus</taxon>
    </lineage>
</organism>
<dbReference type="STRING" id="1830138.SAMN05443507_12043"/>
<dbReference type="InterPro" id="IPR034660">
    <property type="entry name" value="DinB/YfiT-like"/>
</dbReference>
<dbReference type="InterPro" id="IPR011466">
    <property type="entry name" value="DUF1572"/>
</dbReference>
<name>A0A1M6UNE6_9BACL</name>
<gene>
    <name evidence="1" type="ORF">SAMN05443507_12043</name>
</gene>
<sequence>MDLGRVYLDTALENFRNMKRTAERAIEQLSLHELHWAPNDESNSIARIVKHVAGNMMSRWTDFLTTDGEKPTRNRDKEFEGGYTSREEMMTAWEAGWEKLFQAVGSLEPEDLLKIVTIRTQPHTVVQAIERQVYHLSYHTGQIVYLAKQIRGADWQTLTIPRGKSQEYLENMVNRFGKKDE</sequence>
<dbReference type="SUPFAM" id="SSF109854">
    <property type="entry name" value="DinB/YfiT-like putative metalloenzymes"/>
    <property type="match status" value="1"/>
</dbReference>
<dbReference type="Pfam" id="PF07609">
    <property type="entry name" value="DUF1572"/>
    <property type="match status" value="1"/>
</dbReference>
<evidence type="ECO:0000313" key="2">
    <source>
        <dbReference type="Proteomes" id="UP000184016"/>
    </source>
</evidence>
<dbReference type="RefSeq" id="WP_072874722.1">
    <property type="nucleotide sequence ID" value="NZ_FRAF01000020.1"/>
</dbReference>
<dbReference type="EMBL" id="FRAF01000020">
    <property type="protein sequence ID" value="SHK70633.1"/>
    <property type="molecule type" value="Genomic_DNA"/>
</dbReference>
<proteinExistence type="predicted"/>
<protein>
    <recommendedName>
        <fullName evidence="3">DUF1572 domain-containing protein</fullName>
    </recommendedName>
</protein>
<dbReference type="Gene3D" id="1.20.120.450">
    <property type="entry name" value="dinb family like domain"/>
    <property type="match status" value="1"/>
</dbReference>
<dbReference type="Proteomes" id="UP000184016">
    <property type="component" value="Unassembled WGS sequence"/>
</dbReference>
<evidence type="ECO:0000313" key="1">
    <source>
        <dbReference type="EMBL" id="SHK70633.1"/>
    </source>
</evidence>
<keyword evidence="2" id="KW-1185">Reference proteome</keyword>
<evidence type="ECO:0008006" key="3">
    <source>
        <dbReference type="Google" id="ProtNLM"/>
    </source>
</evidence>
<dbReference type="AlphaFoldDB" id="A0A1M6UNE6"/>